<organism evidence="13 14">
    <name type="scientific">Anopheles culicifacies</name>
    <dbReference type="NCBI Taxonomy" id="139723"/>
    <lineage>
        <taxon>Eukaryota</taxon>
        <taxon>Metazoa</taxon>
        <taxon>Ecdysozoa</taxon>
        <taxon>Arthropoda</taxon>
        <taxon>Hexapoda</taxon>
        <taxon>Insecta</taxon>
        <taxon>Pterygota</taxon>
        <taxon>Neoptera</taxon>
        <taxon>Endopterygota</taxon>
        <taxon>Diptera</taxon>
        <taxon>Nematocera</taxon>
        <taxon>Culicoidea</taxon>
        <taxon>Culicidae</taxon>
        <taxon>Anophelinae</taxon>
        <taxon>Anopheles</taxon>
        <taxon>culicifacies species complex</taxon>
    </lineage>
</organism>
<evidence type="ECO:0000256" key="9">
    <source>
        <dbReference type="ARBA" id="ARBA00023136"/>
    </source>
</evidence>
<dbReference type="InterPro" id="IPR003780">
    <property type="entry name" value="COX15/CtaA_fam"/>
</dbReference>
<dbReference type="InterPro" id="IPR023754">
    <property type="entry name" value="HemeA_Synthase_type2"/>
</dbReference>
<comment type="cofactor">
    <cofactor evidence="1">
        <name>heme b</name>
        <dbReference type="ChEBI" id="CHEBI:60344"/>
    </cofactor>
</comment>
<dbReference type="PANTHER" id="PTHR23289">
    <property type="entry name" value="CYTOCHROME C OXIDASE ASSEMBLY PROTEIN COX15"/>
    <property type="match status" value="1"/>
</dbReference>
<keyword evidence="5 12" id="KW-1133">Transmembrane helix</keyword>
<dbReference type="EMBL" id="AXCM01007294">
    <property type="status" value="NOT_ANNOTATED_CDS"/>
    <property type="molecule type" value="Genomic_DNA"/>
</dbReference>
<dbReference type="PANTHER" id="PTHR23289:SF2">
    <property type="entry name" value="CYTOCHROME C OXIDASE ASSEMBLY PROTEIN COX15 HOMOLOG"/>
    <property type="match status" value="1"/>
</dbReference>
<evidence type="ECO:0000256" key="5">
    <source>
        <dbReference type="ARBA" id="ARBA00022989"/>
    </source>
</evidence>
<dbReference type="VEuPathDB" id="VectorBase:ACUA015653"/>
<feature type="transmembrane region" description="Helical" evidence="12">
    <location>
        <begin position="178"/>
        <end position="196"/>
    </location>
</feature>
<evidence type="ECO:0000256" key="8">
    <source>
        <dbReference type="ARBA" id="ARBA00023133"/>
    </source>
</evidence>
<evidence type="ECO:0000313" key="14">
    <source>
        <dbReference type="Proteomes" id="UP000075883"/>
    </source>
</evidence>
<evidence type="ECO:0000256" key="4">
    <source>
        <dbReference type="ARBA" id="ARBA00022723"/>
    </source>
</evidence>
<dbReference type="EnsemblMetazoa" id="ACUA015653-RA">
    <property type="protein sequence ID" value="ACUA015653-PA"/>
    <property type="gene ID" value="ACUA015653"/>
</dbReference>
<evidence type="ECO:0000256" key="1">
    <source>
        <dbReference type="ARBA" id="ARBA00001970"/>
    </source>
</evidence>
<keyword evidence="8" id="KW-0350">Heme biosynthesis</keyword>
<dbReference type="AlphaFoldDB" id="A0A182MDJ5"/>
<dbReference type="GO" id="GO:0005743">
    <property type="term" value="C:mitochondrial inner membrane"/>
    <property type="evidence" value="ECO:0007669"/>
    <property type="project" value="TreeGrafter"/>
</dbReference>
<dbReference type="Pfam" id="PF02628">
    <property type="entry name" value="COX15-CtaA"/>
    <property type="match status" value="1"/>
</dbReference>
<accession>A0A182MDJ5</accession>
<evidence type="ECO:0000256" key="6">
    <source>
        <dbReference type="ARBA" id="ARBA00023002"/>
    </source>
</evidence>
<dbReference type="GO" id="GO:0016653">
    <property type="term" value="F:oxidoreductase activity, acting on NAD(P)H, heme protein as acceptor"/>
    <property type="evidence" value="ECO:0007669"/>
    <property type="project" value="TreeGrafter"/>
</dbReference>
<evidence type="ECO:0000256" key="10">
    <source>
        <dbReference type="ARBA" id="ARBA00044501"/>
    </source>
</evidence>
<reference evidence="14" key="1">
    <citation type="submission" date="2013-09" db="EMBL/GenBank/DDBJ databases">
        <title>The Genome Sequence of Anopheles culicifacies species A.</title>
        <authorList>
            <consortium name="The Broad Institute Genomics Platform"/>
            <person name="Neafsey D.E."/>
            <person name="Besansky N."/>
            <person name="Howell P."/>
            <person name="Walton C."/>
            <person name="Young S.K."/>
            <person name="Zeng Q."/>
            <person name="Gargeya S."/>
            <person name="Fitzgerald M."/>
            <person name="Haas B."/>
            <person name="Abouelleil A."/>
            <person name="Allen A.W."/>
            <person name="Alvarado L."/>
            <person name="Arachchi H.M."/>
            <person name="Berlin A.M."/>
            <person name="Chapman S.B."/>
            <person name="Gainer-Dewar J."/>
            <person name="Goldberg J."/>
            <person name="Griggs A."/>
            <person name="Gujja S."/>
            <person name="Hansen M."/>
            <person name="Howarth C."/>
            <person name="Imamovic A."/>
            <person name="Ireland A."/>
            <person name="Larimer J."/>
            <person name="McCowan C."/>
            <person name="Murphy C."/>
            <person name="Pearson M."/>
            <person name="Poon T.W."/>
            <person name="Priest M."/>
            <person name="Roberts A."/>
            <person name="Saif S."/>
            <person name="Shea T."/>
            <person name="Sisk P."/>
            <person name="Sykes S."/>
            <person name="Wortman J."/>
            <person name="Nusbaum C."/>
            <person name="Birren B."/>
        </authorList>
    </citation>
    <scope>NUCLEOTIDE SEQUENCE [LARGE SCALE GENOMIC DNA]</scope>
    <source>
        <strain evidence="14">A-37</strain>
    </source>
</reference>
<comment type="subcellular location">
    <subcellularLocation>
        <location evidence="2">Membrane</location>
        <topology evidence="2">Multi-pass membrane protein</topology>
    </subcellularLocation>
</comment>
<evidence type="ECO:0000313" key="13">
    <source>
        <dbReference type="EnsemblMetazoa" id="ACUA015653-PA"/>
    </source>
</evidence>
<keyword evidence="3 12" id="KW-0812">Transmembrane</keyword>
<evidence type="ECO:0000256" key="7">
    <source>
        <dbReference type="ARBA" id="ARBA00023004"/>
    </source>
</evidence>
<feature type="transmembrane region" description="Helical" evidence="12">
    <location>
        <begin position="148"/>
        <end position="166"/>
    </location>
</feature>
<protein>
    <submittedName>
        <fullName evidence="13">Uncharacterized protein</fullName>
    </submittedName>
</protein>
<dbReference type="GO" id="GO:0046872">
    <property type="term" value="F:metal ion binding"/>
    <property type="evidence" value="ECO:0007669"/>
    <property type="project" value="UniProtKB-KW"/>
</dbReference>
<evidence type="ECO:0000256" key="11">
    <source>
        <dbReference type="ARBA" id="ARBA00048044"/>
    </source>
</evidence>
<proteinExistence type="predicted"/>
<evidence type="ECO:0000256" key="3">
    <source>
        <dbReference type="ARBA" id="ARBA00022692"/>
    </source>
</evidence>
<evidence type="ECO:0000256" key="12">
    <source>
        <dbReference type="SAM" id="Phobius"/>
    </source>
</evidence>
<keyword evidence="14" id="KW-1185">Reference proteome</keyword>
<comment type="catalytic activity">
    <reaction evidence="11">
        <text>Fe(II)-heme o + 2 A + H2O = Fe(II)-heme a + 2 AH2</text>
        <dbReference type="Rhea" id="RHEA:63388"/>
        <dbReference type="ChEBI" id="CHEBI:13193"/>
        <dbReference type="ChEBI" id="CHEBI:15377"/>
        <dbReference type="ChEBI" id="CHEBI:17499"/>
        <dbReference type="ChEBI" id="CHEBI:60530"/>
        <dbReference type="ChEBI" id="CHEBI:61715"/>
        <dbReference type="EC" id="1.17.99.9"/>
    </reaction>
    <physiologicalReaction direction="left-to-right" evidence="11">
        <dbReference type="Rhea" id="RHEA:63389"/>
    </physiologicalReaction>
</comment>
<keyword evidence="6" id="KW-0560">Oxidoreductase</keyword>
<evidence type="ECO:0000256" key="2">
    <source>
        <dbReference type="ARBA" id="ARBA00004141"/>
    </source>
</evidence>
<dbReference type="Proteomes" id="UP000075883">
    <property type="component" value="Unassembled WGS sequence"/>
</dbReference>
<comment type="pathway">
    <text evidence="10">Porphyrin-containing compound metabolism; heme A biosynthesis; heme A from heme O: step 1/1.</text>
</comment>
<name>A0A182MDJ5_9DIPT</name>
<keyword evidence="4" id="KW-0479">Metal-binding</keyword>
<dbReference type="GO" id="GO:0006784">
    <property type="term" value="P:heme A biosynthetic process"/>
    <property type="evidence" value="ECO:0007669"/>
    <property type="project" value="InterPro"/>
</dbReference>
<dbReference type="GO" id="GO:0120547">
    <property type="term" value="F:heme A synthase activity"/>
    <property type="evidence" value="ECO:0007669"/>
    <property type="project" value="UniProtKB-EC"/>
</dbReference>
<keyword evidence="7" id="KW-0408">Iron</keyword>
<sequence>MFNCLRLTSCIARNGSSKFSAFKTLTPARSFVSNALLVKPNGGGFTFRDATKNSLLTIGRTFRTPISRYCTNSSAPEKGTKSGVTRLTESGLSMVTWKLLGEKMPRTDAEWREEFDRYQQFPEFKLKNQDITLQEFKLIWYMEYGHRMWGRAIGAFYAIPAAYFWSKGYFNKAMKMRVLAFGALIGAQGLMGWYMVKSGLEDRFHQES</sequence>
<dbReference type="STRING" id="139723.A0A182MDJ5"/>
<reference evidence="13" key="2">
    <citation type="submission" date="2020-05" db="UniProtKB">
        <authorList>
            <consortium name="EnsemblMetazoa"/>
        </authorList>
    </citation>
    <scope>IDENTIFICATION</scope>
    <source>
        <strain evidence="13">A-37</strain>
    </source>
</reference>
<keyword evidence="9 12" id="KW-0472">Membrane</keyword>